<feature type="domain" description="RGS" evidence="1">
    <location>
        <begin position="49"/>
        <end position="170"/>
    </location>
</feature>
<dbReference type="EMBL" id="BRYA01000571">
    <property type="protein sequence ID" value="GMI23607.1"/>
    <property type="molecule type" value="Genomic_DNA"/>
</dbReference>
<feature type="domain" description="RGS" evidence="1">
    <location>
        <begin position="350"/>
        <end position="482"/>
    </location>
</feature>
<protein>
    <recommendedName>
        <fullName evidence="1">RGS domain-containing protein</fullName>
    </recommendedName>
</protein>
<name>A0A9W7FY59_9STRA</name>
<comment type="caution">
    <text evidence="2">The sequence shown here is derived from an EMBL/GenBank/DDBJ whole genome shotgun (WGS) entry which is preliminary data.</text>
</comment>
<dbReference type="Gene3D" id="1.10.167.10">
    <property type="entry name" value="Regulator of G-protein Signalling 4, domain 2"/>
    <property type="match status" value="3"/>
</dbReference>
<dbReference type="AlphaFoldDB" id="A0A9W7FY59"/>
<keyword evidence="3" id="KW-1185">Reference proteome</keyword>
<proteinExistence type="predicted"/>
<dbReference type="SUPFAM" id="SSF48097">
    <property type="entry name" value="Regulator of G-protein signaling, RGS"/>
    <property type="match status" value="3"/>
</dbReference>
<dbReference type="InterPro" id="IPR036305">
    <property type="entry name" value="RGS_sf"/>
</dbReference>
<dbReference type="CDD" id="cd07440">
    <property type="entry name" value="RGS"/>
    <property type="match status" value="1"/>
</dbReference>
<dbReference type="PRINTS" id="PR01301">
    <property type="entry name" value="RGSPROTEIN"/>
</dbReference>
<dbReference type="PANTHER" id="PTHR10845">
    <property type="entry name" value="REGULATOR OF G PROTEIN SIGNALING"/>
    <property type="match status" value="1"/>
</dbReference>
<gene>
    <name evidence="2" type="ORF">TrCOL_g11300</name>
</gene>
<accession>A0A9W7FY59</accession>
<evidence type="ECO:0000313" key="3">
    <source>
        <dbReference type="Proteomes" id="UP001165065"/>
    </source>
</evidence>
<dbReference type="Pfam" id="PF00615">
    <property type="entry name" value="RGS"/>
    <property type="match status" value="3"/>
</dbReference>
<organism evidence="2 3">
    <name type="scientific">Triparma columacea</name>
    <dbReference type="NCBI Taxonomy" id="722753"/>
    <lineage>
        <taxon>Eukaryota</taxon>
        <taxon>Sar</taxon>
        <taxon>Stramenopiles</taxon>
        <taxon>Ochrophyta</taxon>
        <taxon>Bolidophyceae</taxon>
        <taxon>Parmales</taxon>
        <taxon>Triparmaceae</taxon>
        <taxon>Triparma</taxon>
    </lineage>
</organism>
<evidence type="ECO:0000259" key="1">
    <source>
        <dbReference type="PROSITE" id="PS50132"/>
    </source>
</evidence>
<dbReference type="PANTHER" id="PTHR10845:SF192">
    <property type="entry name" value="DOUBLE HIT, ISOFORM B"/>
    <property type="match status" value="1"/>
</dbReference>
<dbReference type="InterPro" id="IPR044926">
    <property type="entry name" value="RGS_subdomain_2"/>
</dbReference>
<evidence type="ECO:0000313" key="2">
    <source>
        <dbReference type="EMBL" id="GMI23607.1"/>
    </source>
</evidence>
<dbReference type="InterPro" id="IPR016137">
    <property type="entry name" value="RGS"/>
</dbReference>
<sequence length="558" mass="64652">MGGGQSVVTASTEAPVHYPKTNWSGKVVKGGFSAGPRTMEKIRTRSDFCLLKIVEEQVVQKAFSRWAHSENVKEGGVYLEFVLDVNEMKNERKAARQKAKILEIFKKYLPVNAEKKLMLDKPTRRTIELAFVTDKYDFAVFDLAYEKAYQCLKFDYMPQFLISDAFMTLESGTKVRRGSSANVIELKAILMEPRALKALSDFLNEQGNAKMLTNVRLWEHISDFKADYEKMSPQEQQKRSKKIWEDCQAASKFPSHLRAVTNENVLGNNNPDSGPGMDCFEDLSHFLADTLQSEIQRPFLVSKQYSDFLANASDEYKLDSVIMTLSDFKEDRQLKRTKEAYVADLSTAMRLENVLEDPLLSAYFRRFLRVSFQEENFLFFRDVQDMKIQHFVKSATPDIELSMSLEDILAVSAEKIFTTYVKEGSMYQVNVSAEVRDKLIESFSNNDIHSGIFDKAQREIFHQMRIGGFMEFKKHDLFDHFKQAHKRKFAQRNFVVGFQPKKEDIKEHHKIKESSLNFDEVADEDKNFDFDAHLKNKKLDAITKENIRDFEKDMQDVF</sequence>
<dbReference type="OrthoDB" id="196547at2759"/>
<dbReference type="PROSITE" id="PS50132">
    <property type="entry name" value="RGS"/>
    <property type="match status" value="3"/>
</dbReference>
<dbReference type="SMART" id="SM00315">
    <property type="entry name" value="RGS"/>
    <property type="match status" value="2"/>
</dbReference>
<dbReference type="Proteomes" id="UP001165065">
    <property type="component" value="Unassembled WGS sequence"/>
</dbReference>
<feature type="domain" description="RGS" evidence="1">
    <location>
        <begin position="185"/>
        <end position="309"/>
    </location>
</feature>
<reference evidence="3" key="1">
    <citation type="journal article" date="2023" name="Commun. Biol.">
        <title>Genome analysis of Parmales, the sister group of diatoms, reveals the evolutionary specialization of diatoms from phago-mixotrophs to photoautotrophs.</title>
        <authorList>
            <person name="Ban H."/>
            <person name="Sato S."/>
            <person name="Yoshikawa S."/>
            <person name="Yamada K."/>
            <person name="Nakamura Y."/>
            <person name="Ichinomiya M."/>
            <person name="Sato N."/>
            <person name="Blanc-Mathieu R."/>
            <person name="Endo H."/>
            <person name="Kuwata A."/>
            <person name="Ogata H."/>
        </authorList>
    </citation>
    <scope>NUCLEOTIDE SEQUENCE [LARGE SCALE GENOMIC DNA]</scope>
</reference>